<comment type="subcellular location">
    <subcellularLocation>
        <location evidence="1">Cell membrane</location>
        <topology evidence="1">Multi-pass membrane protein</topology>
    </subcellularLocation>
</comment>
<dbReference type="GO" id="GO:0005886">
    <property type="term" value="C:plasma membrane"/>
    <property type="evidence" value="ECO:0007669"/>
    <property type="project" value="UniProtKB-SubCell"/>
</dbReference>
<evidence type="ECO:0000256" key="6">
    <source>
        <dbReference type="ARBA" id="ARBA00022989"/>
    </source>
</evidence>
<evidence type="ECO:0000256" key="3">
    <source>
        <dbReference type="ARBA" id="ARBA00022676"/>
    </source>
</evidence>
<feature type="transmembrane region" description="Helical" evidence="8">
    <location>
        <begin position="425"/>
        <end position="443"/>
    </location>
</feature>
<dbReference type="GO" id="GO:0009103">
    <property type="term" value="P:lipopolysaccharide biosynthetic process"/>
    <property type="evidence" value="ECO:0007669"/>
    <property type="project" value="UniProtKB-ARBA"/>
</dbReference>
<dbReference type="GO" id="GO:0016763">
    <property type="term" value="F:pentosyltransferase activity"/>
    <property type="evidence" value="ECO:0007669"/>
    <property type="project" value="TreeGrafter"/>
</dbReference>
<feature type="transmembrane region" description="Helical" evidence="8">
    <location>
        <begin position="398"/>
        <end position="419"/>
    </location>
</feature>
<feature type="transmembrane region" description="Helical" evidence="8">
    <location>
        <begin position="322"/>
        <end position="345"/>
    </location>
</feature>
<keyword evidence="4" id="KW-0808">Transferase</keyword>
<dbReference type="STRING" id="1802660.A2735_00605"/>
<feature type="transmembrane region" description="Helical" evidence="8">
    <location>
        <begin position="84"/>
        <end position="102"/>
    </location>
</feature>
<evidence type="ECO:0000313" key="10">
    <source>
        <dbReference type="EMBL" id="OGM98194.1"/>
    </source>
</evidence>
<keyword evidence="5 8" id="KW-0812">Transmembrane</keyword>
<evidence type="ECO:0000256" key="8">
    <source>
        <dbReference type="SAM" id="Phobius"/>
    </source>
</evidence>
<name>A0A1F8EBB7_9BACT</name>
<evidence type="ECO:0000259" key="9">
    <source>
        <dbReference type="Pfam" id="PF13231"/>
    </source>
</evidence>
<keyword evidence="2" id="KW-1003">Cell membrane</keyword>
<keyword evidence="3" id="KW-0328">Glycosyltransferase</keyword>
<dbReference type="PANTHER" id="PTHR33908">
    <property type="entry name" value="MANNOSYLTRANSFERASE YKCB-RELATED"/>
    <property type="match status" value="1"/>
</dbReference>
<accession>A0A1F8EBB7</accession>
<feature type="domain" description="Glycosyltransferase RgtA/B/C/D-like" evidence="9">
    <location>
        <begin position="64"/>
        <end position="216"/>
    </location>
</feature>
<dbReference type="InterPro" id="IPR050297">
    <property type="entry name" value="LipidA_mod_glycosyltrf_83"/>
</dbReference>
<feature type="transmembrane region" description="Helical" evidence="8">
    <location>
        <begin position="201"/>
        <end position="221"/>
    </location>
</feature>
<dbReference type="Proteomes" id="UP000178520">
    <property type="component" value="Unassembled WGS sequence"/>
</dbReference>
<dbReference type="AlphaFoldDB" id="A0A1F8EBB7"/>
<feature type="transmembrane region" description="Helical" evidence="8">
    <location>
        <begin position="131"/>
        <end position="149"/>
    </location>
</feature>
<evidence type="ECO:0000256" key="2">
    <source>
        <dbReference type="ARBA" id="ARBA00022475"/>
    </source>
</evidence>
<evidence type="ECO:0000256" key="1">
    <source>
        <dbReference type="ARBA" id="ARBA00004651"/>
    </source>
</evidence>
<organism evidence="10 11">
    <name type="scientific">Candidatus Yanofskybacteria bacterium RIFCSPHIGHO2_01_FULL_41_21</name>
    <dbReference type="NCBI Taxonomy" id="1802660"/>
    <lineage>
        <taxon>Bacteria</taxon>
        <taxon>Candidatus Yanofskyibacteriota</taxon>
    </lineage>
</organism>
<proteinExistence type="predicted"/>
<keyword evidence="6 8" id="KW-1133">Transmembrane helix</keyword>
<dbReference type="PANTHER" id="PTHR33908:SF11">
    <property type="entry name" value="MEMBRANE PROTEIN"/>
    <property type="match status" value="1"/>
</dbReference>
<evidence type="ECO:0000256" key="5">
    <source>
        <dbReference type="ARBA" id="ARBA00022692"/>
    </source>
</evidence>
<feature type="transmembrane region" description="Helical" evidence="8">
    <location>
        <begin position="365"/>
        <end position="391"/>
    </location>
</feature>
<sequence>MNLIKNNKLIIFLFIFAVATGLFWNQKLFGQPIASDQLMYDGIAQDVLTKGTYTYLGEETEIEPGYPYFLVGIYKVFGHNYDTVRIIQILLFALLVCIIFILTRELFGIRVALGASVLTASFYALANQAGLIQRETLFTFLLVSLVFCLHKTKNTRFKWWILAGIILGLATLVKGSMQLFLVPVIGYMLYIYWGQISFRKICFKVLALVIGFSVIVGPWLIKERMLGGEFGVAPKGGGLVLSTTGVAERLSQNYTGNFIGFFLGYYFAQKLYPEINPIAFRDTSKMDDGIAKLTKEGKNLREIDAIFYQEAKEYIIQNPQKYMYMAVLNFISLNSPILTKGPLWLNVTAIHPMFADGRHPESSDLAKTVFALGIRAIWFAMFFFVGYGIWYQRKKLHLLAWILLLVLYLNVFYSLVWAIPRFALPMYPFYFILAIVGFYQFWVNNKWRISASL</sequence>
<keyword evidence="7 8" id="KW-0472">Membrane</keyword>
<dbReference type="Pfam" id="PF13231">
    <property type="entry name" value="PMT_2"/>
    <property type="match status" value="1"/>
</dbReference>
<feature type="transmembrane region" description="Helical" evidence="8">
    <location>
        <begin position="107"/>
        <end position="125"/>
    </location>
</feature>
<dbReference type="EMBL" id="MGJA01000003">
    <property type="protein sequence ID" value="OGM98194.1"/>
    <property type="molecule type" value="Genomic_DNA"/>
</dbReference>
<evidence type="ECO:0000256" key="4">
    <source>
        <dbReference type="ARBA" id="ARBA00022679"/>
    </source>
</evidence>
<dbReference type="InterPro" id="IPR038731">
    <property type="entry name" value="RgtA/B/C-like"/>
</dbReference>
<protein>
    <recommendedName>
        <fullName evidence="9">Glycosyltransferase RgtA/B/C/D-like domain-containing protein</fullName>
    </recommendedName>
</protein>
<feature type="transmembrane region" description="Helical" evidence="8">
    <location>
        <begin position="161"/>
        <end position="189"/>
    </location>
</feature>
<reference evidence="10 11" key="1">
    <citation type="journal article" date="2016" name="Nat. Commun.">
        <title>Thousands of microbial genomes shed light on interconnected biogeochemical processes in an aquifer system.</title>
        <authorList>
            <person name="Anantharaman K."/>
            <person name="Brown C.T."/>
            <person name="Hug L.A."/>
            <person name="Sharon I."/>
            <person name="Castelle C.J."/>
            <person name="Probst A.J."/>
            <person name="Thomas B.C."/>
            <person name="Singh A."/>
            <person name="Wilkins M.J."/>
            <person name="Karaoz U."/>
            <person name="Brodie E.L."/>
            <person name="Williams K.H."/>
            <person name="Hubbard S.S."/>
            <person name="Banfield J.F."/>
        </authorList>
    </citation>
    <scope>NUCLEOTIDE SEQUENCE [LARGE SCALE GENOMIC DNA]</scope>
</reference>
<evidence type="ECO:0000256" key="7">
    <source>
        <dbReference type="ARBA" id="ARBA00023136"/>
    </source>
</evidence>
<comment type="caution">
    <text evidence="10">The sequence shown here is derived from an EMBL/GenBank/DDBJ whole genome shotgun (WGS) entry which is preliminary data.</text>
</comment>
<evidence type="ECO:0000313" key="11">
    <source>
        <dbReference type="Proteomes" id="UP000178520"/>
    </source>
</evidence>
<gene>
    <name evidence="10" type="ORF">A2735_00605</name>
</gene>